<dbReference type="GO" id="GO:0022857">
    <property type="term" value="F:transmembrane transporter activity"/>
    <property type="evidence" value="ECO:0007669"/>
    <property type="project" value="InterPro"/>
</dbReference>
<feature type="transmembrane region" description="Helical" evidence="6">
    <location>
        <begin position="212"/>
        <end position="230"/>
    </location>
</feature>
<dbReference type="GO" id="GO:0005886">
    <property type="term" value="C:plasma membrane"/>
    <property type="evidence" value="ECO:0007669"/>
    <property type="project" value="UniProtKB-SubCell"/>
</dbReference>
<keyword evidence="3 6" id="KW-0812">Transmembrane</keyword>
<feature type="transmembrane region" description="Helical" evidence="6">
    <location>
        <begin position="77"/>
        <end position="94"/>
    </location>
</feature>
<evidence type="ECO:0000256" key="5">
    <source>
        <dbReference type="ARBA" id="ARBA00023136"/>
    </source>
</evidence>
<evidence type="ECO:0000256" key="3">
    <source>
        <dbReference type="ARBA" id="ARBA00022692"/>
    </source>
</evidence>
<evidence type="ECO:0000256" key="2">
    <source>
        <dbReference type="ARBA" id="ARBA00022475"/>
    </source>
</evidence>
<evidence type="ECO:0000313" key="8">
    <source>
        <dbReference type="EMBL" id="SFN18613.1"/>
    </source>
</evidence>
<feature type="domain" description="Major facilitator superfamily (MFS) profile" evidence="7">
    <location>
        <begin position="10"/>
        <end position="410"/>
    </location>
</feature>
<feature type="transmembrane region" description="Helical" evidence="6">
    <location>
        <begin position="250"/>
        <end position="271"/>
    </location>
</feature>
<dbReference type="Proteomes" id="UP000182961">
    <property type="component" value="Unassembled WGS sequence"/>
</dbReference>
<evidence type="ECO:0000256" key="4">
    <source>
        <dbReference type="ARBA" id="ARBA00022989"/>
    </source>
</evidence>
<reference evidence="9" key="1">
    <citation type="submission" date="2016-10" db="EMBL/GenBank/DDBJ databases">
        <authorList>
            <person name="Varghese N."/>
            <person name="Submissions S."/>
        </authorList>
    </citation>
    <scope>NUCLEOTIDE SEQUENCE [LARGE SCALE GENOMIC DNA]</scope>
    <source>
        <strain evidence="9">DSM 4002</strain>
    </source>
</reference>
<evidence type="ECO:0000259" key="7">
    <source>
        <dbReference type="PROSITE" id="PS50850"/>
    </source>
</evidence>
<sequence length="419" mass="44869">MSKNKSYLLPIAMMFFLFFIISFVTGLQNPMGGILKEQFTLSNFESQLANMAVFLAYLFMGIPAGKMIEKLGYKKSALISLVIGFSGVLILFLAGKIESFNFYLFGAFVSGFSMCILNAVVNPMLSILGDEKGANSRLNFGGALNSLGGTLAPILGGVVVGNILSPKISDANPLLFMAMGIFALVFLVLYSVQIPEPEISVAEKGNEKNSPLSFTHFKMGLIAIFLYVGVEVSISNTTLNYLINDLKFDKGVAGSIVGSYWLLMLVGRLLGGVLGKKFSSKQMLVTVSSVALLFVVSSILMGTGTSAYMPAFSGETLSFSMTQVPLSILLLVLCGLCLSVMWPGIFNLATSGLGKYTAQGSGFFMTMVFGGGIIPLVQAYAVDVTGSFPSSYWIVVLSLVYILYFAVSGCKNINKDIPV</sequence>
<dbReference type="InterPro" id="IPR036259">
    <property type="entry name" value="MFS_trans_sf"/>
</dbReference>
<evidence type="ECO:0000256" key="1">
    <source>
        <dbReference type="ARBA" id="ARBA00004429"/>
    </source>
</evidence>
<dbReference type="Pfam" id="PF07690">
    <property type="entry name" value="MFS_1"/>
    <property type="match status" value="1"/>
</dbReference>
<dbReference type="InterPro" id="IPR050375">
    <property type="entry name" value="MFS_TsgA-like"/>
</dbReference>
<feature type="transmembrane region" description="Helical" evidence="6">
    <location>
        <begin position="47"/>
        <end position="65"/>
    </location>
</feature>
<feature type="transmembrane region" description="Helical" evidence="6">
    <location>
        <begin position="283"/>
        <end position="308"/>
    </location>
</feature>
<dbReference type="AlphaFoldDB" id="A0A1I4WZF7"/>
<feature type="transmembrane region" description="Helical" evidence="6">
    <location>
        <begin position="388"/>
        <end position="407"/>
    </location>
</feature>
<comment type="subcellular location">
    <subcellularLocation>
        <location evidence="1">Cell inner membrane</location>
        <topology evidence="1">Multi-pass membrane protein</topology>
    </subcellularLocation>
</comment>
<gene>
    <name evidence="8" type="ORF">SAMN05444143_107184</name>
</gene>
<feature type="transmembrane region" description="Helical" evidence="6">
    <location>
        <begin position="142"/>
        <end position="165"/>
    </location>
</feature>
<name>A0A1I4WZF7_9FLAO</name>
<keyword evidence="4 6" id="KW-1133">Transmembrane helix</keyword>
<keyword evidence="5 6" id="KW-0472">Membrane</keyword>
<protein>
    <submittedName>
        <fullName evidence="8">MFS transporter, FHS family, L-fucose permease</fullName>
    </submittedName>
</protein>
<accession>A0A1I4WZF7</accession>
<evidence type="ECO:0000256" key="6">
    <source>
        <dbReference type="SAM" id="Phobius"/>
    </source>
</evidence>
<dbReference type="PROSITE" id="PS50850">
    <property type="entry name" value="MFS"/>
    <property type="match status" value="1"/>
</dbReference>
<dbReference type="eggNOG" id="COG0738">
    <property type="taxonomic scope" value="Bacteria"/>
</dbReference>
<feature type="transmembrane region" description="Helical" evidence="6">
    <location>
        <begin position="7"/>
        <end position="27"/>
    </location>
</feature>
<dbReference type="PANTHER" id="PTHR43702:SF3">
    <property type="entry name" value="PROTEIN TSGA"/>
    <property type="match status" value="1"/>
</dbReference>
<keyword evidence="9" id="KW-1185">Reference proteome</keyword>
<feature type="transmembrane region" description="Helical" evidence="6">
    <location>
        <begin position="171"/>
        <end position="192"/>
    </location>
</feature>
<feature type="transmembrane region" description="Helical" evidence="6">
    <location>
        <begin position="328"/>
        <end position="350"/>
    </location>
</feature>
<proteinExistence type="predicted"/>
<feature type="transmembrane region" description="Helical" evidence="6">
    <location>
        <begin position="100"/>
        <end position="121"/>
    </location>
</feature>
<dbReference type="InterPro" id="IPR011701">
    <property type="entry name" value="MFS"/>
</dbReference>
<dbReference type="PANTHER" id="PTHR43702">
    <property type="entry name" value="L-FUCOSE-PROTON SYMPORTER"/>
    <property type="match status" value="1"/>
</dbReference>
<dbReference type="InterPro" id="IPR020846">
    <property type="entry name" value="MFS_dom"/>
</dbReference>
<keyword evidence="2" id="KW-1003">Cell membrane</keyword>
<dbReference type="RefSeq" id="WP_024980755.1">
    <property type="nucleotide sequence ID" value="NZ_CBCRUM010000022.1"/>
</dbReference>
<dbReference type="Gene3D" id="1.20.1250.20">
    <property type="entry name" value="MFS general substrate transporter like domains"/>
    <property type="match status" value="2"/>
</dbReference>
<dbReference type="EMBL" id="FOUT01000007">
    <property type="protein sequence ID" value="SFN18613.1"/>
    <property type="molecule type" value="Genomic_DNA"/>
</dbReference>
<feature type="transmembrane region" description="Helical" evidence="6">
    <location>
        <begin position="362"/>
        <end position="382"/>
    </location>
</feature>
<organism evidence="8 9">
    <name type="scientific">Flavobacterium succinicans</name>
    <dbReference type="NCBI Taxonomy" id="29536"/>
    <lineage>
        <taxon>Bacteria</taxon>
        <taxon>Pseudomonadati</taxon>
        <taxon>Bacteroidota</taxon>
        <taxon>Flavobacteriia</taxon>
        <taxon>Flavobacteriales</taxon>
        <taxon>Flavobacteriaceae</taxon>
        <taxon>Flavobacterium</taxon>
    </lineage>
</organism>
<evidence type="ECO:0000313" key="9">
    <source>
        <dbReference type="Proteomes" id="UP000182961"/>
    </source>
</evidence>
<dbReference type="SUPFAM" id="SSF103473">
    <property type="entry name" value="MFS general substrate transporter"/>
    <property type="match status" value="1"/>
</dbReference>